<evidence type="ECO:0000256" key="1">
    <source>
        <dbReference type="SAM" id="Phobius"/>
    </source>
</evidence>
<evidence type="ECO:0000313" key="2">
    <source>
        <dbReference type="EMBL" id="TSE08290.1"/>
    </source>
</evidence>
<keyword evidence="1" id="KW-0472">Membrane</keyword>
<keyword evidence="1" id="KW-0812">Transmembrane</keyword>
<dbReference type="OrthoDB" id="9808870at2"/>
<dbReference type="AlphaFoldDB" id="A0A554VK10"/>
<dbReference type="Pfam" id="PF13795">
    <property type="entry name" value="HupE_UreJ_2"/>
    <property type="match status" value="1"/>
</dbReference>
<dbReference type="Proteomes" id="UP000318833">
    <property type="component" value="Unassembled WGS sequence"/>
</dbReference>
<comment type="caution">
    <text evidence="2">The sequence shown here is derived from an EMBL/GenBank/DDBJ whole genome shotgun (WGS) entry which is preliminary data.</text>
</comment>
<keyword evidence="1" id="KW-1133">Transmembrane helix</keyword>
<feature type="transmembrane region" description="Helical" evidence="1">
    <location>
        <begin position="144"/>
        <end position="164"/>
    </location>
</feature>
<name>A0A554VK10_9FLAO</name>
<proteinExistence type="predicted"/>
<feature type="transmembrane region" description="Helical" evidence="1">
    <location>
        <begin position="101"/>
        <end position="124"/>
    </location>
</feature>
<dbReference type="InterPro" id="IPR032809">
    <property type="entry name" value="Put_HupE_UreJ"/>
</dbReference>
<evidence type="ECO:0000313" key="3">
    <source>
        <dbReference type="Proteomes" id="UP000318833"/>
    </source>
</evidence>
<dbReference type="RefSeq" id="WP_143916717.1">
    <property type="nucleotide sequence ID" value="NZ_CANLFO010000017.1"/>
</dbReference>
<accession>A0A554VK10</accession>
<feature type="transmembrane region" description="Helical" evidence="1">
    <location>
        <begin position="171"/>
        <end position="189"/>
    </location>
</feature>
<protein>
    <submittedName>
        <fullName evidence="2">HupE/UreJ family protein</fullName>
    </submittedName>
</protein>
<gene>
    <name evidence="2" type="ORF">FOF46_12905</name>
</gene>
<dbReference type="EMBL" id="VLNR01000024">
    <property type="protein sequence ID" value="TSE08290.1"/>
    <property type="molecule type" value="Genomic_DNA"/>
</dbReference>
<feature type="transmembrane region" description="Helical" evidence="1">
    <location>
        <begin position="20"/>
        <end position="36"/>
    </location>
</feature>
<organism evidence="2 3">
    <name type="scientific">Aquimarina algiphila</name>
    <dbReference type="NCBI Taxonomy" id="2047982"/>
    <lineage>
        <taxon>Bacteria</taxon>
        <taxon>Pseudomonadati</taxon>
        <taxon>Bacteroidota</taxon>
        <taxon>Flavobacteriia</taxon>
        <taxon>Flavobacteriales</taxon>
        <taxon>Flavobacteriaceae</taxon>
        <taxon>Aquimarina</taxon>
    </lineage>
</organism>
<feature type="transmembrane region" description="Helical" evidence="1">
    <location>
        <begin position="71"/>
        <end position="89"/>
    </location>
</feature>
<feature type="transmembrane region" description="Helical" evidence="1">
    <location>
        <begin position="43"/>
        <end position="65"/>
    </location>
</feature>
<keyword evidence="3" id="KW-1185">Reference proteome</keyword>
<reference evidence="2 3" key="1">
    <citation type="submission" date="2019-07" db="EMBL/GenBank/DDBJ databases">
        <title>The draft genome sequence of Aquimarina algiphila M91.</title>
        <authorList>
            <person name="Meng X."/>
        </authorList>
    </citation>
    <scope>NUCLEOTIDE SEQUENCE [LARGE SCALE GENOMIC DNA]</scope>
    <source>
        <strain evidence="2 3">M91</strain>
    </source>
</reference>
<sequence>MSEFWFNIQLAFKHVLDLNAYDHVLFFILLTLVYNANHWKRVLILVTIFTLGHTISMFLVTYGAISVNRNLIEFMILATILVTGIFNVMRANKTPSNSGISIFYVVTLIFGIVHGLGFSSFFKMSSGFGSKFLSIIGFSLGVEVAQILIVLIVFIISFIALTVLRFSKRDWILVVSSIVIGMVIPMLMANKIW</sequence>